<sequence>MHLKSENRLFSCVEQVLEELAALCRGKPAPREDGQGYLMIQRAFILPVDREDLCALYSQLRQCAALARALGGRLPPLAQPLLDWQGAAVQALECARQNGRGGDILAHLPKMERDLEALYALAEGPQEALLAAATAQATETLARMGVKKS</sequence>
<evidence type="ECO:0000313" key="2">
    <source>
        <dbReference type="EMBL" id="SHG66651.1"/>
    </source>
</evidence>
<proteinExistence type="predicted"/>
<evidence type="ECO:0000313" key="3">
    <source>
        <dbReference type="Proteomes" id="UP000184089"/>
    </source>
</evidence>
<accession>A0AAQ1RXC7</accession>
<gene>
    <name evidence="1" type="ORF">GT747_13895</name>
    <name evidence="2" type="ORF">SAMN05444424_2944</name>
</gene>
<dbReference type="RefSeq" id="WP_021661082.1">
    <property type="nucleotide sequence ID" value="NZ_FQVY01000007.1"/>
</dbReference>
<reference evidence="2" key="2">
    <citation type="submission" date="2016-11" db="EMBL/GenBank/DDBJ databases">
        <authorList>
            <person name="Varghese N."/>
            <person name="Submissions S."/>
        </authorList>
    </citation>
    <scope>NUCLEOTIDE SEQUENCE</scope>
    <source>
        <strain evidence="2">DSM 4029</strain>
    </source>
</reference>
<organism evidence="2 3">
    <name type="scientific">Bittarella massiliensis</name>
    <name type="common">ex Durand et al. 2017</name>
    <dbReference type="NCBI Taxonomy" id="1720313"/>
    <lineage>
        <taxon>Bacteria</taxon>
        <taxon>Bacillati</taxon>
        <taxon>Bacillota</taxon>
        <taxon>Clostridia</taxon>
        <taxon>Eubacteriales</taxon>
        <taxon>Oscillospiraceae</taxon>
        <taxon>Bittarella (ex Durand et al. 2017)</taxon>
    </lineage>
</organism>
<evidence type="ECO:0000313" key="4">
    <source>
        <dbReference type="Proteomes" id="UP000474718"/>
    </source>
</evidence>
<reference evidence="1 4" key="3">
    <citation type="journal article" date="2019" name="Nat. Med.">
        <title>A library of human gut bacterial isolates paired with longitudinal multiomics data enables mechanistic microbiome research.</title>
        <authorList>
            <person name="Poyet M."/>
            <person name="Groussin M."/>
            <person name="Gibbons S.M."/>
            <person name="Avila-Pacheco J."/>
            <person name="Jiang X."/>
            <person name="Kearney S.M."/>
            <person name="Perrotta A.R."/>
            <person name="Berdy B."/>
            <person name="Zhao S."/>
            <person name="Lieberman T.D."/>
            <person name="Swanson P.K."/>
            <person name="Smith M."/>
            <person name="Roesemann S."/>
            <person name="Alexander J.E."/>
            <person name="Rich S.A."/>
            <person name="Livny J."/>
            <person name="Vlamakis H."/>
            <person name="Clish C."/>
            <person name="Bullock K."/>
            <person name="Deik A."/>
            <person name="Scott J."/>
            <person name="Pierce K.A."/>
            <person name="Xavier R.J."/>
            <person name="Alm E.J."/>
        </authorList>
    </citation>
    <scope>NUCLEOTIDE SEQUENCE [LARGE SCALE GENOMIC DNA]</scope>
    <source>
        <strain evidence="1 4">BIOML-A2</strain>
    </source>
</reference>
<protein>
    <submittedName>
        <fullName evidence="2">Uncharacterized protein</fullName>
    </submittedName>
</protein>
<comment type="caution">
    <text evidence="2">The sequence shown here is derived from an EMBL/GenBank/DDBJ whole genome shotgun (WGS) entry which is preliminary data.</text>
</comment>
<dbReference type="EMBL" id="FQVY01000007">
    <property type="protein sequence ID" value="SHG66651.1"/>
    <property type="molecule type" value="Genomic_DNA"/>
</dbReference>
<dbReference type="Proteomes" id="UP000474718">
    <property type="component" value="Unassembled WGS sequence"/>
</dbReference>
<name>A0AAQ1RXC7_9FIRM</name>
<dbReference type="Proteomes" id="UP000184089">
    <property type="component" value="Unassembled WGS sequence"/>
</dbReference>
<reference evidence="3" key="1">
    <citation type="submission" date="2016-11" db="EMBL/GenBank/DDBJ databases">
        <authorList>
            <person name="Jaros S."/>
            <person name="Januszkiewicz K."/>
            <person name="Wedrychowicz H."/>
        </authorList>
    </citation>
    <scope>NUCLEOTIDE SEQUENCE [LARGE SCALE GENOMIC DNA]</scope>
    <source>
        <strain evidence="3">DSM 4029</strain>
    </source>
</reference>
<dbReference type="AlphaFoldDB" id="A0AAQ1RXC7"/>
<keyword evidence="4" id="KW-1185">Reference proteome</keyword>
<dbReference type="EMBL" id="WWVX01000011">
    <property type="protein sequence ID" value="MZL70842.1"/>
    <property type="molecule type" value="Genomic_DNA"/>
</dbReference>
<evidence type="ECO:0000313" key="1">
    <source>
        <dbReference type="EMBL" id="MZL70842.1"/>
    </source>
</evidence>